<proteinExistence type="predicted"/>
<name>A0A6D2K8D5_9BRAS</name>
<protein>
    <submittedName>
        <fullName evidence="1">Uncharacterized protein</fullName>
    </submittedName>
</protein>
<dbReference type="Proteomes" id="UP000467841">
    <property type="component" value="Unassembled WGS sequence"/>
</dbReference>
<comment type="caution">
    <text evidence="1">The sequence shown here is derived from an EMBL/GenBank/DDBJ whole genome shotgun (WGS) entry which is preliminary data.</text>
</comment>
<evidence type="ECO:0000313" key="2">
    <source>
        <dbReference type="Proteomes" id="UP000467841"/>
    </source>
</evidence>
<dbReference type="EMBL" id="CACVBM020001412">
    <property type="protein sequence ID" value="CAA7049325.1"/>
    <property type="molecule type" value="Genomic_DNA"/>
</dbReference>
<keyword evidence="2" id="KW-1185">Reference proteome</keyword>
<sequence>MWCVVPIGYNSSYPLSWVLLSDWSALDPIRFCISPLASHPLLKLILSLSSWVSLPDSIRSSLSSPSSWCHHLVGLEQDCSKCTFPRPEGFVRFPVWRVSSPSCLRIKISYFNPSLISMFLSFHIVAWKCAEYLHPNIYVSCSCGIDLGRPSHLSICSSDLHSASTKLLRMVSYVVQTLLFLIWRTLIFRPSALPMFVQ</sequence>
<gene>
    <name evidence="1" type="ORF">MERR_LOCUS36560</name>
</gene>
<dbReference type="AlphaFoldDB" id="A0A6D2K8D5"/>
<organism evidence="1 2">
    <name type="scientific">Microthlaspi erraticum</name>
    <dbReference type="NCBI Taxonomy" id="1685480"/>
    <lineage>
        <taxon>Eukaryota</taxon>
        <taxon>Viridiplantae</taxon>
        <taxon>Streptophyta</taxon>
        <taxon>Embryophyta</taxon>
        <taxon>Tracheophyta</taxon>
        <taxon>Spermatophyta</taxon>
        <taxon>Magnoliopsida</taxon>
        <taxon>eudicotyledons</taxon>
        <taxon>Gunneridae</taxon>
        <taxon>Pentapetalae</taxon>
        <taxon>rosids</taxon>
        <taxon>malvids</taxon>
        <taxon>Brassicales</taxon>
        <taxon>Brassicaceae</taxon>
        <taxon>Coluteocarpeae</taxon>
        <taxon>Microthlaspi</taxon>
    </lineage>
</organism>
<accession>A0A6D2K8D5</accession>
<reference evidence="1" key="1">
    <citation type="submission" date="2020-01" db="EMBL/GenBank/DDBJ databases">
        <authorList>
            <person name="Mishra B."/>
        </authorList>
    </citation>
    <scope>NUCLEOTIDE SEQUENCE [LARGE SCALE GENOMIC DNA]</scope>
</reference>
<evidence type="ECO:0000313" key="1">
    <source>
        <dbReference type="EMBL" id="CAA7049325.1"/>
    </source>
</evidence>